<dbReference type="InterPro" id="IPR058074">
    <property type="entry name" value="Bacteriocin-like"/>
</dbReference>
<sequence length="66" mass="7053">MKNIQKLSRENLKQINGGGPRTQPIQSPEGGYYCLPSQGQLCLVGCTPTCVNGACNVSMCLDINPL</sequence>
<protein>
    <submittedName>
        <fullName evidence="1">Uncharacterized protein</fullName>
    </submittedName>
</protein>
<gene>
    <name evidence="1" type="ORF">SAMN05421594_3216</name>
</gene>
<organism evidence="1 2">
    <name type="scientific">Chryseobacterium oleae</name>
    <dbReference type="NCBI Taxonomy" id="491207"/>
    <lineage>
        <taxon>Bacteria</taxon>
        <taxon>Pseudomonadati</taxon>
        <taxon>Bacteroidota</taxon>
        <taxon>Flavobacteriia</taxon>
        <taxon>Flavobacteriales</taxon>
        <taxon>Weeksellaceae</taxon>
        <taxon>Chryseobacterium group</taxon>
        <taxon>Chryseobacterium</taxon>
    </lineage>
</organism>
<dbReference type="EMBL" id="FOVD01000004">
    <property type="protein sequence ID" value="SFN53481.1"/>
    <property type="molecule type" value="Genomic_DNA"/>
</dbReference>
<dbReference type="NCBIfam" id="NF047798">
    <property type="entry name" value="leader_Chryseo"/>
    <property type="match status" value="1"/>
</dbReference>
<reference evidence="2" key="1">
    <citation type="submission" date="2016-10" db="EMBL/GenBank/DDBJ databases">
        <authorList>
            <person name="Varghese N."/>
            <person name="Submissions S."/>
        </authorList>
    </citation>
    <scope>NUCLEOTIDE SEQUENCE [LARGE SCALE GENOMIC DNA]</scope>
    <source>
        <strain evidence="2">DSM 25575</strain>
    </source>
</reference>
<evidence type="ECO:0000313" key="2">
    <source>
        <dbReference type="Proteomes" id="UP000198769"/>
    </source>
</evidence>
<evidence type="ECO:0000313" key="1">
    <source>
        <dbReference type="EMBL" id="SFN53481.1"/>
    </source>
</evidence>
<name>A0A1I4ZTD9_CHROL</name>
<dbReference type="Proteomes" id="UP000198769">
    <property type="component" value="Unassembled WGS sequence"/>
</dbReference>
<proteinExistence type="predicted"/>
<dbReference type="AlphaFoldDB" id="A0A1I4ZTD9"/>
<keyword evidence="2" id="KW-1185">Reference proteome</keyword>
<accession>A0A1I4ZTD9</accession>